<feature type="compositionally biased region" description="Low complexity" evidence="1">
    <location>
        <begin position="1"/>
        <end position="17"/>
    </location>
</feature>
<feature type="non-terminal residue" evidence="2">
    <location>
        <position position="1"/>
    </location>
</feature>
<protein>
    <submittedName>
        <fullName evidence="2">Uncharacterized protein</fullName>
    </submittedName>
</protein>
<feature type="compositionally biased region" description="Low complexity" evidence="1">
    <location>
        <begin position="118"/>
        <end position="127"/>
    </location>
</feature>
<organism evidence="2">
    <name type="scientific">uncultured Nocardioides sp</name>
    <dbReference type="NCBI Taxonomy" id="198441"/>
    <lineage>
        <taxon>Bacteria</taxon>
        <taxon>Bacillati</taxon>
        <taxon>Actinomycetota</taxon>
        <taxon>Actinomycetes</taxon>
        <taxon>Propionibacteriales</taxon>
        <taxon>Nocardioidaceae</taxon>
        <taxon>Nocardioides</taxon>
        <taxon>environmental samples</taxon>
    </lineage>
</organism>
<evidence type="ECO:0000313" key="2">
    <source>
        <dbReference type="EMBL" id="CAA9371260.1"/>
    </source>
</evidence>
<proteinExistence type="predicted"/>
<feature type="non-terminal residue" evidence="2">
    <location>
        <position position="197"/>
    </location>
</feature>
<feature type="compositionally biased region" description="Basic and acidic residues" evidence="1">
    <location>
        <begin position="166"/>
        <end position="179"/>
    </location>
</feature>
<reference evidence="2" key="1">
    <citation type="submission" date="2020-02" db="EMBL/GenBank/DDBJ databases">
        <authorList>
            <person name="Meier V. D."/>
        </authorList>
    </citation>
    <scope>NUCLEOTIDE SEQUENCE</scope>
    <source>
        <strain evidence="2">AVDCRST_MAG06</strain>
    </source>
</reference>
<dbReference type="EMBL" id="CADCUP010000003">
    <property type="protein sequence ID" value="CAA9371260.1"/>
    <property type="molecule type" value="Genomic_DNA"/>
</dbReference>
<dbReference type="AlphaFoldDB" id="A0A6J4MZZ5"/>
<evidence type="ECO:0000256" key="1">
    <source>
        <dbReference type="SAM" id="MobiDB-lite"/>
    </source>
</evidence>
<accession>A0A6J4MZZ5</accession>
<feature type="region of interest" description="Disordered" evidence="1">
    <location>
        <begin position="1"/>
        <end position="197"/>
    </location>
</feature>
<sequence>GRRPGGAARSRPGRVARLAGGAPRHLARRVAGADQEGRHAHHDDLGDRGRRGAVLRLDRRAGPAPRRRDVPPADDTPPAAQHVVGAQCGPHRPAGARGSDDACRPGGRRGRQGGRAVGRGVRPALGGRRARRPARGDRGRPCGAGDVRGADQDQPLRAHPPARAGEAGRDAGAQDRGVRGDAGPPGDRLPAEGAARL</sequence>
<name>A0A6J4MZZ5_9ACTN</name>
<gene>
    <name evidence="2" type="ORF">AVDCRST_MAG06-84</name>
</gene>
<feature type="compositionally biased region" description="Basic and acidic residues" evidence="1">
    <location>
        <begin position="35"/>
        <end position="71"/>
    </location>
</feature>